<comment type="caution">
    <text evidence="1">The sequence shown here is derived from an EMBL/GenBank/DDBJ whole genome shotgun (WGS) entry which is preliminary data.</text>
</comment>
<dbReference type="Pfam" id="PF07409">
    <property type="entry name" value="GP46"/>
    <property type="match status" value="1"/>
</dbReference>
<dbReference type="InterPro" id="IPR010877">
    <property type="entry name" value="Phage_Mu_Gp46"/>
</dbReference>
<evidence type="ECO:0000313" key="1">
    <source>
        <dbReference type="EMBL" id="VTZ52474.1"/>
    </source>
</evidence>
<dbReference type="AlphaFoldDB" id="A0A8B6MC21"/>
<accession>A0A8B6MC21</accession>
<name>A0A8B6MC21_METTU</name>
<proteinExistence type="predicted"/>
<sequence>MSDIVIRPDPACSDNGLFGWDSVYNETTGCADWAFAGPQDAPSNLGGLQNLAALATFVVITLFTDQACPPGHPLEQYADGDPRGWWGDGLLEDGEAPMGSLLWLLERSVATETTRRYAEVFALAALQPLLDAGAAANIAASASILPQGNGIFLDIALYGQDGSKIYDRRFEMSWRQAAPAAIGSPRG</sequence>
<dbReference type="Proteomes" id="UP000485880">
    <property type="component" value="Unassembled WGS sequence"/>
</dbReference>
<dbReference type="RefSeq" id="WP_174514046.1">
    <property type="nucleotide sequence ID" value="NZ_CABFMQ020000142.1"/>
</dbReference>
<protein>
    <submittedName>
        <fullName evidence="1">Mu-like prophage protein gp46</fullName>
    </submittedName>
</protein>
<gene>
    <name evidence="1" type="ORF">MPC4_80145</name>
</gene>
<organism evidence="1 2">
    <name type="scientific">Methylocella tundrae</name>
    <dbReference type="NCBI Taxonomy" id="227605"/>
    <lineage>
        <taxon>Bacteria</taxon>
        <taxon>Pseudomonadati</taxon>
        <taxon>Pseudomonadota</taxon>
        <taxon>Alphaproteobacteria</taxon>
        <taxon>Hyphomicrobiales</taxon>
        <taxon>Beijerinckiaceae</taxon>
        <taxon>Methylocella</taxon>
    </lineage>
</organism>
<reference evidence="1 2" key="1">
    <citation type="submission" date="2019-05" db="EMBL/GenBank/DDBJ databases">
        <authorList>
            <person name="Farhan Ul Haque M."/>
        </authorList>
    </citation>
    <scope>NUCLEOTIDE SEQUENCE [LARGE SCALE GENOMIC DNA]</scope>
    <source>
        <strain evidence="1">2</strain>
    </source>
</reference>
<dbReference type="EMBL" id="CABFMQ020000142">
    <property type="protein sequence ID" value="VTZ52474.1"/>
    <property type="molecule type" value="Genomic_DNA"/>
</dbReference>
<evidence type="ECO:0000313" key="2">
    <source>
        <dbReference type="Proteomes" id="UP000485880"/>
    </source>
</evidence>
<keyword evidence="2" id="KW-1185">Reference proteome</keyword>